<dbReference type="PANTHER" id="PTHR18902">
    <property type="entry name" value="NUCLEAR MITOTIC APPARATUS PROTEIN 1-RELATED"/>
    <property type="match status" value="1"/>
</dbReference>
<comment type="subcellular location">
    <subcellularLocation>
        <location evidence="1">Cytoplasm</location>
    </subcellularLocation>
</comment>
<dbReference type="AlphaFoldDB" id="A0A4W4H240"/>
<dbReference type="SMART" id="SM00755">
    <property type="entry name" value="Grip"/>
    <property type="match status" value="1"/>
</dbReference>
<feature type="coiled-coil region" evidence="5">
    <location>
        <begin position="898"/>
        <end position="925"/>
    </location>
</feature>
<dbReference type="Proteomes" id="UP000314983">
    <property type="component" value="Chromosome 2"/>
</dbReference>
<dbReference type="FunFam" id="1.10.220.60:FF:000003">
    <property type="entry name" value="GRIP and coiled-coil domain-containing protein 2"/>
    <property type="match status" value="1"/>
</dbReference>
<evidence type="ECO:0000256" key="3">
    <source>
        <dbReference type="ARBA" id="ARBA00022553"/>
    </source>
</evidence>
<dbReference type="Pfam" id="PF16704">
    <property type="entry name" value="Rab_bind"/>
    <property type="match status" value="1"/>
</dbReference>
<name>A0A4W4H240_ELEEL</name>
<evidence type="ECO:0000256" key="5">
    <source>
        <dbReference type="SAM" id="Coils"/>
    </source>
</evidence>
<evidence type="ECO:0000259" key="7">
    <source>
        <dbReference type="PROSITE" id="PS50913"/>
    </source>
</evidence>
<dbReference type="PANTHER" id="PTHR18902:SF25">
    <property type="entry name" value="GRIP AND COILED-COIL DOMAIN-CONTAINING PROTEIN 2"/>
    <property type="match status" value="1"/>
</dbReference>
<evidence type="ECO:0000313" key="9">
    <source>
        <dbReference type="Proteomes" id="UP000314983"/>
    </source>
</evidence>
<reference evidence="9" key="2">
    <citation type="journal article" date="2017" name="Sci. Adv.">
        <title>A tail of two voltages: Proteomic comparison of the three electric organs of the electric eel.</title>
        <authorList>
            <person name="Traeger L.L."/>
            <person name="Sabat G."/>
            <person name="Barrett-Wilt G.A."/>
            <person name="Wells G.B."/>
            <person name="Sussman M.R."/>
        </authorList>
    </citation>
    <scope>NUCLEOTIDE SEQUENCE [LARGE SCALE GENOMIC DNA]</scope>
</reference>
<dbReference type="GO" id="GO:0034499">
    <property type="term" value="P:late endosome to Golgi transport"/>
    <property type="evidence" value="ECO:0007669"/>
    <property type="project" value="TreeGrafter"/>
</dbReference>
<organism evidence="8 9">
    <name type="scientific">Electrophorus electricus</name>
    <name type="common">Electric eel</name>
    <name type="synonym">Gymnotus electricus</name>
    <dbReference type="NCBI Taxonomy" id="8005"/>
    <lineage>
        <taxon>Eukaryota</taxon>
        <taxon>Metazoa</taxon>
        <taxon>Chordata</taxon>
        <taxon>Craniata</taxon>
        <taxon>Vertebrata</taxon>
        <taxon>Euteleostomi</taxon>
        <taxon>Actinopterygii</taxon>
        <taxon>Neopterygii</taxon>
        <taxon>Teleostei</taxon>
        <taxon>Ostariophysi</taxon>
        <taxon>Gymnotiformes</taxon>
        <taxon>Gymnotoidei</taxon>
        <taxon>Gymnotidae</taxon>
        <taxon>Electrophorus</taxon>
    </lineage>
</organism>
<feature type="coiled-coil region" evidence="5">
    <location>
        <begin position="805"/>
        <end position="857"/>
    </location>
</feature>
<evidence type="ECO:0000256" key="4">
    <source>
        <dbReference type="ARBA" id="ARBA00023054"/>
    </source>
</evidence>
<reference evidence="8" key="3">
    <citation type="submission" date="2020-05" db="EMBL/GenBank/DDBJ databases">
        <title>Electrophorus electricus (electric eel) genome, fEleEle1, primary haplotype.</title>
        <authorList>
            <person name="Myers G."/>
            <person name="Meyer A."/>
            <person name="Fedrigo O."/>
            <person name="Formenti G."/>
            <person name="Rhie A."/>
            <person name="Tracey A."/>
            <person name="Sims Y."/>
            <person name="Jarvis E.D."/>
        </authorList>
    </citation>
    <scope>NUCLEOTIDE SEQUENCE [LARGE SCALE GENOMIC DNA]</scope>
</reference>
<feature type="compositionally biased region" description="Polar residues" evidence="6">
    <location>
        <begin position="182"/>
        <end position="196"/>
    </location>
</feature>
<dbReference type="InterPro" id="IPR051841">
    <property type="entry name" value="MT-Golgi_org_protein"/>
</dbReference>
<accession>A0A4W4H240</accession>
<dbReference type="Gene3D" id="1.10.220.60">
    <property type="entry name" value="GRIP domain"/>
    <property type="match status" value="1"/>
</dbReference>
<sequence length="1130" mass="130750">MENLLQLQEKLDNVNKEHMEKIKILEKDFEISEAKHREELKLIKQMESEKNENEAIQRQRLIEEFNSNIETVRQQYENQVHNLQHDLEFAKKAHTTEIEARVETHQMALEKSHENLKNLQDEISRLSKQHEDDIRVLEEQLEMNAAHFEMERERFLSELSEQQVLKESYLQDVEEEEEEGNSRTQKASGITHTSDSLTLEEPHERLRLTLQDLQSQNAMLQEELIFLSNVKTELESNLKHIKEEFMMEREELEFKINELQMMKGDTDTCLEKEVHVLNELKTVSLDKHEQELQKLQELHKTEMKELETRVLCNAEHEKEAIIQELKELQYRCTVLEEEKNIVISEYEHTKEILSNLELELGDRTADFVNQYSAMKEHAAMSIQELQEKLYEKDSVIKNLKSVAQTSVNSSDKCKEIHITVASDKEHRLENMRTDLDHMVEECKCGQKDTKDERMNKIKAVAVKARKELENSKKEASALREELAAVQAARDKLSDSVKGIIQGAEEYKHKQLSSEREDMVAHIETLQSNVRQLEAQALEMQKLKSGLEKDLEAEKITKEQKTKDHQSAVADLEETRALLQKQEQQLQQTEQELEQLRKDAQQSTLLDMEMADYERLVKELNVQLLEKDKLLEKQENLAQAQRDREEKLSQEMESLKSLVDIGEEKNSKMKQLLVKTKKDLADAKKEVTSQMMIQSSLKGELEGSLQQLDGYKIQCSELLADRHRLQEQLKSLSDQHLKAVGTFQCNVNTLQEQLSSTKAELCSTVSEFEGYKVRVHNVLKQQKTKSSAPCDGEFSKQEREHMDSMMEQLRSKLQENQLHLQSSTAELQQLQTEHDLLLERHNKMLQQTIAKEAELRERLLTLHSENSALRSEHSQSVAQLTAQADALRSSFREQVHHLQDEQRSTVEMLQQQISRLEAQLFQLQKEPSSTAPVQQIRKSLPDRKLADMAVCELQNMAREEGEGMETAEAELVSTSDSAPPTLEQLLSSPDPKQEPFVWQVEPTKDDLSQRLSTATRSLEHMNSLLHESEATNAVLMEQISVLKSELRRLERNQEREKSVANLEYLKNVVLRFMLLPAGSEKQALLPVIHTLLQLSPDEKSKLAAIAQGEEEAAHSGRSGWTSYLHSWSGIR</sequence>
<reference evidence="9" key="1">
    <citation type="journal article" date="2014" name="Science">
        <title>Nonhuman genetics. Genomic basis for the convergent evolution of electric organs.</title>
        <authorList>
            <person name="Gallant J.R."/>
            <person name="Traeger L.L."/>
            <person name="Volkening J.D."/>
            <person name="Moffett H."/>
            <person name="Chen P.H."/>
            <person name="Novina C.D."/>
            <person name="Phillips G.N.Jr."/>
            <person name="Anand R."/>
            <person name="Wells G.B."/>
            <person name="Pinch M."/>
            <person name="Guth R."/>
            <person name="Unguez G.A."/>
            <person name="Albert J.S."/>
            <person name="Zakon H.H."/>
            <person name="Samanta M.P."/>
            <person name="Sussman M.R."/>
        </authorList>
    </citation>
    <scope>NUCLEOTIDE SEQUENCE [LARGE SCALE GENOMIC DNA]</scope>
</reference>
<feature type="domain" description="GRIP" evidence="7">
    <location>
        <begin position="1054"/>
        <end position="1104"/>
    </location>
</feature>
<keyword evidence="9" id="KW-1185">Reference proteome</keyword>
<feature type="coiled-coil region" evidence="5">
    <location>
        <begin position="421"/>
        <end position="734"/>
    </location>
</feature>
<evidence type="ECO:0000313" key="8">
    <source>
        <dbReference type="Ensembl" id="ENSEEEP00000045456.2"/>
    </source>
</evidence>
<evidence type="ECO:0000256" key="6">
    <source>
        <dbReference type="SAM" id="MobiDB-lite"/>
    </source>
</evidence>
<reference evidence="8" key="4">
    <citation type="submission" date="2025-08" db="UniProtKB">
        <authorList>
            <consortium name="Ensembl"/>
        </authorList>
    </citation>
    <scope>IDENTIFICATION</scope>
</reference>
<dbReference type="InterPro" id="IPR032023">
    <property type="entry name" value="GCC2_Rab_bind"/>
</dbReference>
<feature type="region of interest" description="Disordered" evidence="6">
    <location>
        <begin position="170"/>
        <end position="196"/>
    </location>
</feature>
<dbReference type="Pfam" id="PF01465">
    <property type="entry name" value="GRIP"/>
    <property type="match status" value="1"/>
</dbReference>
<feature type="coiled-coil region" evidence="5">
    <location>
        <begin position="203"/>
        <end position="338"/>
    </location>
</feature>
<reference evidence="8" key="5">
    <citation type="submission" date="2025-09" db="UniProtKB">
        <authorList>
            <consortium name="Ensembl"/>
        </authorList>
    </citation>
    <scope>IDENTIFICATION</scope>
</reference>
<keyword evidence="2" id="KW-0963">Cytoplasm</keyword>
<dbReference type="GeneTree" id="ENSGT00940000154389"/>
<dbReference type="InterPro" id="IPR000237">
    <property type="entry name" value="GRIP_dom"/>
</dbReference>
<gene>
    <name evidence="8" type="primary">RANBP2</name>
</gene>
<dbReference type="PROSITE" id="PS50913">
    <property type="entry name" value="GRIP"/>
    <property type="match status" value="1"/>
</dbReference>
<proteinExistence type="predicted"/>
<evidence type="ECO:0000256" key="2">
    <source>
        <dbReference type="ARBA" id="ARBA00022490"/>
    </source>
</evidence>
<dbReference type="GO" id="GO:0005794">
    <property type="term" value="C:Golgi apparatus"/>
    <property type="evidence" value="ECO:0007669"/>
    <property type="project" value="TreeGrafter"/>
</dbReference>
<keyword evidence="3" id="KW-0597">Phosphoprotein</keyword>
<protein>
    <recommendedName>
        <fullName evidence="7">GRIP domain-containing protein</fullName>
    </recommendedName>
</protein>
<evidence type="ECO:0000256" key="1">
    <source>
        <dbReference type="ARBA" id="ARBA00004496"/>
    </source>
</evidence>
<feature type="coiled-coil region" evidence="5">
    <location>
        <begin position="1031"/>
        <end position="1058"/>
    </location>
</feature>
<keyword evidence="4 5" id="KW-0175">Coiled coil</keyword>
<dbReference type="Ensembl" id="ENSEEET00000045963.2">
    <property type="protein sequence ID" value="ENSEEEP00000045456.2"/>
    <property type="gene ID" value="ENSEEEG00000021379.2"/>
</dbReference>